<evidence type="ECO:0000256" key="1">
    <source>
        <dbReference type="SAM" id="MobiDB-lite"/>
    </source>
</evidence>
<dbReference type="EMBL" id="JXTP01000078">
    <property type="protein sequence ID" value="KIU26372.1"/>
    <property type="molecule type" value="Genomic_DNA"/>
</dbReference>
<sequence>MARERRIAPRRRTVSQVPARTVSRSMPAEVDDNMLIATLAAQFASGGIDADQLRTAVARLSAG</sequence>
<dbReference type="AlphaFoldDB" id="A0A0D1M6A0"/>
<organism evidence="2 3">
    <name type="scientific">Sphingomonas melonis</name>
    <dbReference type="NCBI Taxonomy" id="152682"/>
    <lineage>
        <taxon>Bacteria</taxon>
        <taxon>Pseudomonadati</taxon>
        <taxon>Pseudomonadota</taxon>
        <taxon>Alphaproteobacteria</taxon>
        <taxon>Sphingomonadales</taxon>
        <taxon>Sphingomonadaceae</taxon>
        <taxon>Sphingomonas</taxon>
    </lineage>
</organism>
<evidence type="ECO:0000313" key="2">
    <source>
        <dbReference type="EMBL" id="KIU26372.1"/>
    </source>
</evidence>
<accession>A0A0D1M6A0</accession>
<gene>
    <name evidence="2" type="ORF">SR41_14910</name>
</gene>
<comment type="caution">
    <text evidence="2">The sequence shown here is derived from an EMBL/GenBank/DDBJ whole genome shotgun (WGS) entry which is preliminary data.</text>
</comment>
<feature type="compositionally biased region" description="Polar residues" evidence="1">
    <location>
        <begin position="14"/>
        <end position="24"/>
    </location>
</feature>
<name>A0A0D1M6A0_9SPHN</name>
<dbReference type="Proteomes" id="UP000033203">
    <property type="component" value="Unassembled WGS sequence"/>
</dbReference>
<proteinExistence type="predicted"/>
<feature type="region of interest" description="Disordered" evidence="1">
    <location>
        <begin position="1"/>
        <end position="25"/>
    </location>
</feature>
<reference evidence="2 3" key="1">
    <citation type="submission" date="2015-01" db="EMBL/GenBank/DDBJ databases">
        <title>Genome of Sphingomonas taxi strain 30a.</title>
        <authorList>
            <person name="Eevers N."/>
            <person name="Van Hamme J."/>
            <person name="Bottos E."/>
            <person name="Weyens N."/>
            <person name="Vangronsveld J."/>
        </authorList>
    </citation>
    <scope>NUCLEOTIDE SEQUENCE [LARGE SCALE GENOMIC DNA]</scope>
    <source>
        <strain evidence="2 3">30a</strain>
    </source>
</reference>
<protein>
    <submittedName>
        <fullName evidence="2">Uncharacterized protein</fullName>
    </submittedName>
</protein>
<dbReference type="PATRIC" id="fig|1549858.7.peg.3717"/>
<evidence type="ECO:0000313" key="3">
    <source>
        <dbReference type="Proteomes" id="UP000033203"/>
    </source>
</evidence>